<evidence type="ECO:0000313" key="3">
    <source>
        <dbReference type="Proteomes" id="UP000198287"/>
    </source>
</evidence>
<evidence type="ECO:0000313" key="2">
    <source>
        <dbReference type="EMBL" id="OXA49931.1"/>
    </source>
</evidence>
<keyword evidence="1" id="KW-0732">Signal</keyword>
<proteinExistence type="predicted"/>
<accession>A0A226DZ10</accession>
<dbReference type="SUPFAM" id="SSF100910">
    <property type="entry name" value="Chemosensory protein Csp2"/>
    <property type="match status" value="1"/>
</dbReference>
<protein>
    <submittedName>
        <fullName evidence="2">Ejaculatory bulb-specific protein 3</fullName>
    </submittedName>
</protein>
<reference evidence="2 3" key="1">
    <citation type="submission" date="2015-12" db="EMBL/GenBank/DDBJ databases">
        <title>The genome of Folsomia candida.</title>
        <authorList>
            <person name="Faddeeva A."/>
            <person name="Derks M.F."/>
            <person name="Anvar Y."/>
            <person name="Smit S."/>
            <person name="Van Straalen N."/>
            <person name="Roelofs D."/>
        </authorList>
    </citation>
    <scope>NUCLEOTIDE SEQUENCE [LARGE SCALE GENOMIC DNA]</scope>
    <source>
        <strain evidence="2 3">VU population</strain>
        <tissue evidence="2">Whole body</tissue>
    </source>
</reference>
<dbReference type="EMBL" id="LNIX01000009">
    <property type="protein sequence ID" value="OXA49931.1"/>
    <property type="molecule type" value="Genomic_DNA"/>
</dbReference>
<dbReference type="Proteomes" id="UP000198287">
    <property type="component" value="Unassembled WGS sequence"/>
</dbReference>
<dbReference type="InterPro" id="IPR005055">
    <property type="entry name" value="A10/PebIII"/>
</dbReference>
<dbReference type="OrthoDB" id="6355718at2759"/>
<organism evidence="2 3">
    <name type="scientific">Folsomia candida</name>
    <name type="common">Springtail</name>
    <dbReference type="NCBI Taxonomy" id="158441"/>
    <lineage>
        <taxon>Eukaryota</taxon>
        <taxon>Metazoa</taxon>
        <taxon>Ecdysozoa</taxon>
        <taxon>Arthropoda</taxon>
        <taxon>Hexapoda</taxon>
        <taxon>Collembola</taxon>
        <taxon>Entomobryomorpha</taxon>
        <taxon>Isotomoidea</taxon>
        <taxon>Isotomidae</taxon>
        <taxon>Proisotominae</taxon>
        <taxon>Folsomia</taxon>
    </lineage>
</organism>
<dbReference type="PANTHER" id="PTHR11257">
    <property type="entry name" value="CHEMOSENSORY PROTEIN-RELATED"/>
    <property type="match status" value="1"/>
</dbReference>
<keyword evidence="3" id="KW-1185">Reference proteome</keyword>
<dbReference type="AlphaFoldDB" id="A0A226DZ10"/>
<dbReference type="OMA" id="QIMCIFY"/>
<feature type="signal peptide" evidence="1">
    <location>
        <begin position="1"/>
        <end position="23"/>
    </location>
</feature>
<gene>
    <name evidence="2" type="ORF">Fcan01_15206</name>
</gene>
<comment type="caution">
    <text evidence="2">The sequence shown here is derived from an EMBL/GenBank/DDBJ whole genome shotgun (WGS) entry which is preliminary data.</text>
</comment>
<feature type="chain" id="PRO_5012126891" evidence="1">
    <location>
        <begin position="24"/>
        <end position="185"/>
    </location>
</feature>
<dbReference type="InterPro" id="IPR036682">
    <property type="entry name" value="OS_D_A10/PebIII_sf"/>
</dbReference>
<name>A0A226DZ10_FOLCA</name>
<sequence length="185" mass="21374">MSRIPKSVVILIISIIHLHLVDSQRGTIYPMTFQPEIDSLDIGVYFRNERLVKLQIMCIFYGGPCDIAGRWLKSRMIPGIFGNCPACSKHQQKMLPKWMWMFADRYPDKFRAVIAQWLMDQGFTVPSEEVPKIQKALGFRDPVNILFPRNVINATYESALQTRQFKRQPSLIDFFGRTRGGLLGH</sequence>
<dbReference type="Pfam" id="PF03392">
    <property type="entry name" value="OS-D"/>
    <property type="match status" value="1"/>
</dbReference>
<evidence type="ECO:0000256" key="1">
    <source>
        <dbReference type="SAM" id="SignalP"/>
    </source>
</evidence>
<dbReference type="Gene3D" id="1.10.2080.10">
    <property type="entry name" value="Insect odorant-binding protein A10/Ejaculatory bulb-specific protein 3"/>
    <property type="match status" value="1"/>
</dbReference>